<evidence type="ECO:0000256" key="1">
    <source>
        <dbReference type="SAM" id="MobiDB-lite"/>
    </source>
</evidence>
<evidence type="ECO:0000313" key="2">
    <source>
        <dbReference type="EMBL" id="SNS63116.1"/>
    </source>
</evidence>
<dbReference type="OrthoDB" id="6845417at2"/>
<dbReference type="SUPFAM" id="SSF50985">
    <property type="entry name" value="RCC1/BLIP-II"/>
    <property type="match status" value="2"/>
</dbReference>
<dbReference type="EMBL" id="FZOL01000011">
    <property type="protein sequence ID" value="SNS63116.1"/>
    <property type="molecule type" value="Genomic_DNA"/>
</dbReference>
<evidence type="ECO:0000313" key="3">
    <source>
        <dbReference type="Proteomes" id="UP000198407"/>
    </source>
</evidence>
<keyword evidence="3" id="KW-1185">Reference proteome</keyword>
<feature type="region of interest" description="Disordered" evidence="1">
    <location>
        <begin position="130"/>
        <end position="156"/>
    </location>
</feature>
<dbReference type="Gene3D" id="2.130.10.30">
    <property type="entry name" value="Regulator of chromosome condensation 1/beta-lactamase-inhibitor protein II"/>
    <property type="match status" value="2"/>
</dbReference>
<protein>
    <recommendedName>
        <fullName evidence="4">Alpha-tubulin suppressor</fullName>
    </recommendedName>
</protein>
<accession>A0A239G167</accession>
<dbReference type="InterPro" id="IPR009091">
    <property type="entry name" value="RCC1/BLIP-II"/>
</dbReference>
<reference evidence="3" key="1">
    <citation type="submission" date="2017-06" db="EMBL/GenBank/DDBJ databases">
        <authorList>
            <person name="Varghese N."/>
            <person name="Submissions S."/>
        </authorList>
    </citation>
    <scope>NUCLEOTIDE SEQUENCE [LARGE SCALE GENOMIC DNA]</scope>
    <source>
        <strain evidence="3">DSM 22348</strain>
    </source>
</reference>
<organism evidence="2 3">
    <name type="scientific">Pseudomonas japonica</name>
    <dbReference type="NCBI Taxonomy" id="256466"/>
    <lineage>
        <taxon>Bacteria</taxon>
        <taxon>Pseudomonadati</taxon>
        <taxon>Pseudomonadota</taxon>
        <taxon>Gammaproteobacteria</taxon>
        <taxon>Pseudomonadales</taxon>
        <taxon>Pseudomonadaceae</taxon>
        <taxon>Pseudomonas</taxon>
    </lineage>
</organism>
<proteinExistence type="predicted"/>
<dbReference type="RefSeq" id="WP_042130194.1">
    <property type="nucleotide sequence ID" value="NZ_FZOL01000011.1"/>
</dbReference>
<evidence type="ECO:0008006" key="4">
    <source>
        <dbReference type="Google" id="ProtNLM"/>
    </source>
</evidence>
<dbReference type="PANTHER" id="PTHR45982">
    <property type="entry name" value="REGULATOR OF CHROMOSOME CONDENSATION"/>
    <property type="match status" value="1"/>
</dbReference>
<name>A0A239G167_9PSED</name>
<sequence>MTTDENAPLNLDPVLIPGMIIPVQTDGAVGGVNYNLLHVNEGGLLVQVQPYLNMESGDWVEVFWGDPSEPVAGELVLPEHVGEKFGLFIPPDRIAEGISDVWARVTRSGGGNGGESVPIGILVRSVFPGGTDPEPDLPGHQNLPAPEPELPPGGIIDEEAAKNGVKVTISSYPNMRVFDRITFSWGGEFLQHDVTQAEVDAGSLEILVTEETILAAGDSNELALVYRVRDEVHNVSSDWSLRTIIEVEVGQGLFNAPMIENPDPDADPYDVIDLDLLGDDDLLVSVLVAEGGQLMVGDVAALKWVGTTAQGQPIIFEPEPQSVPRIPTAVTFPIPNADIRQLGRGRGVASYSVTRDDSAAGVSKRRFATFLGEEQRLPKPTVSDAVNGVLDPTLAETTVIVPGDALEAGDVLFVTWLGTRANGSPLLEEFRQQISGGNAGKPVIIPIPGATLIAPLNGGTLVVYYRLIKSSGLELDSEREHLSVGEARAELPAPTTRPAAEDGLLDPEDLPAQLQIIVPPWPGMQDGQTLRLLWRASSGPQHDDYMPISVPMEGYEVVFLLDRSHVEANLGAEVEISYRVETPGEADQVSEVASLRVDTRTDAGSGPLRIMGARYSMAKWRGTSSPQMLTALHDDTLEPMRAQWRYEDEQDWISATEWNDHKPWLKLYVRNNSQTWECRPANIIGSGTNASHCAAIALRDEVMGDDGPEVDMVAWGSPDVGGQLNDNLIAVKQVAEVTAAGFAFAARLRDGNVLCWGNPRYGGSPAVINGDFVQVRSNFFAFVARNRDGELFAWGEDPSVPIPQRVLQYKDYVDLYGASRALAARRASGHIVAWGEPTQGGQLQPGQERYDDILDVMGNNGGFAALRGSGNTRSVIAWGASGNVPSEIADLTNIRTLGAATSDAFCVLLETGEVKAWPKTAMGGLIPDDIEQVKNVVEVTSTLSAFCARLSSGRVVAWGDPNNGGNLTDEVLGRSDIVQVIGNHMAFAALCRDGSVVTWGARSSGGDSSLVAGQLIDVRAIYSALNSFAAVTGDGRVVTWGLQSGAGNSDEAQPELTGKVTTGRLLSTREARAVARNRRLDG</sequence>
<dbReference type="PANTHER" id="PTHR45982:SF1">
    <property type="entry name" value="REGULATOR OF CHROMOSOME CONDENSATION"/>
    <property type="match status" value="1"/>
</dbReference>
<dbReference type="AlphaFoldDB" id="A0A239G167"/>
<dbReference type="Proteomes" id="UP000198407">
    <property type="component" value="Unassembled WGS sequence"/>
</dbReference>
<dbReference type="STRING" id="1215104.GCA_000730585_00263"/>
<dbReference type="InterPro" id="IPR051553">
    <property type="entry name" value="Ran_GTPase-activating"/>
</dbReference>
<gene>
    <name evidence="2" type="ORF">SAMN05444352_111109</name>
</gene>